<name>A0A2P5K7G2_9BURK</name>
<proteinExistence type="predicted"/>
<dbReference type="AlphaFoldDB" id="A0A2P5K7G2"/>
<organism evidence="2 3">
    <name type="scientific">Mycetohabitans endofungorum</name>
    <dbReference type="NCBI Taxonomy" id="417203"/>
    <lineage>
        <taxon>Bacteria</taxon>
        <taxon>Pseudomonadati</taxon>
        <taxon>Pseudomonadota</taxon>
        <taxon>Betaproteobacteria</taxon>
        <taxon>Burkholderiales</taxon>
        <taxon>Burkholderiaceae</taxon>
        <taxon>Mycetohabitans</taxon>
    </lineage>
</organism>
<keyword evidence="3" id="KW-1185">Reference proteome</keyword>
<reference evidence="2 3" key="1">
    <citation type="submission" date="2018-01" db="EMBL/GenBank/DDBJ databases">
        <title>Genomic Encyclopedia of Type Strains, Phase III (KMG-III): the genomes of soil and plant-associated and newly described type strains.</title>
        <authorList>
            <person name="Whitman W."/>
        </authorList>
    </citation>
    <scope>NUCLEOTIDE SEQUENCE [LARGE SCALE GENOMIC DNA]</scope>
    <source>
        <strain evidence="2 3">HKI456</strain>
    </source>
</reference>
<feature type="compositionally biased region" description="Low complexity" evidence="1">
    <location>
        <begin position="97"/>
        <end position="118"/>
    </location>
</feature>
<comment type="caution">
    <text evidence="2">The sequence shown here is derived from an EMBL/GenBank/DDBJ whole genome shotgun (WGS) entry which is preliminary data.</text>
</comment>
<sequence length="199" mass="21501">MALRRFQSRVNDHVSPFVQTHVRHRLACRSHHAYRATARRAFTASSRRAHTRAGRAFVARYRAALEQQQRTRVGALARPSASAQHLACLAGPLGARRAGAGAAPSAPNAPPSSGARAAPPCPPVRPLVAVFRHPLNSADPNTSATPAARDARAVSAGNAYLQSSRAGISCRRPRKQRSAPPPSRFRYLVAQRPSHRRVP</sequence>
<protein>
    <submittedName>
        <fullName evidence="2">Uncharacterized protein</fullName>
    </submittedName>
</protein>
<evidence type="ECO:0000313" key="3">
    <source>
        <dbReference type="Proteomes" id="UP000243096"/>
    </source>
</evidence>
<dbReference type="Proteomes" id="UP000243096">
    <property type="component" value="Unassembled WGS sequence"/>
</dbReference>
<feature type="region of interest" description="Disordered" evidence="1">
    <location>
        <begin position="137"/>
        <end position="199"/>
    </location>
</feature>
<evidence type="ECO:0000313" key="2">
    <source>
        <dbReference type="EMBL" id="PPB82010.1"/>
    </source>
</evidence>
<accession>A0A2P5K7G2</accession>
<dbReference type="EMBL" id="PRDW01000015">
    <property type="protein sequence ID" value="PPB82010.1"/>
    <property type="molecule type" value="Genomic_DNA"/>
</dbReference>
<evidence type="ECO:0000256" key="1">
    <source>
        <dbReference type="SAM" id="MobiDB-lite"/>
    </source>
</evidence>
<gene>
    <name evidence="2" type="ORF">B0O95_11529</name>
</gene>
<feature type="region of interest" description="Disordered" evidence="1">
    <location>
        <begin position="97"/>
        <end position="121"/>
    </location>
</feature>